<protein>
    <submittedName>
        <fullName evidence="1">Uncharacterized protein</fullName>
    </submittedName>
</protein>
<comment type="caution">
    <text evidence="1">The sequence shown here is derived from an EMBL/GenBank/DDBJ whole genome shotgun (WGS) entry which is preliminary data.</text>
</comment>
<name>X1RLK5_9ZZZZ</name>
<gene>
    <name evidence="1" type="ORF">S06H3_67106</name>
</gene>
<dbReference type="EMBL" id="BARV01046221">
    <property type="protein sequence ID" value="GAI64040.1"/>
    <property type="molecule type" value="Genomic_DNA"/>
</dbReference>
<organism evidence="1">
    <name type="scientific">marine sediment metagenome</name>
    <dbReference type="NCBI Taxonomy" id="412755"/>
    <lineage>
        <taxon>unclassified sequences</taxon>
        <taxon>metagenomes</taxon>
        <taxon>ecological metagenomes</taxon>
    </lineage>
</organism>
<sequence>RLCRYLSDEERKKKEAEGITPVVRFKAPLEGQT</sequence>
<feature type="non-terminal residue" evidence="1">
    <location>
        <position position="1"/>
    </location>
</feature>
<evidence type="ECO:0000313" key="1">
    <source>
        <dbReference type="EMBL" id="GAI64040.1"/>
    </source>
</evidence>
<feature type="non-terminal residue" evidence="1">
    <location>
        <position position="33"/>
    </location>
</feature>
<dbReference type="AlphaFoldDB" id="X1RLK5"/>
<dbReference type="Gene3D" id="3.90.800.10">
    <property type="entry name" value="Glutamyl-tRNA Synthetase, Domain 3"/>
    <property type="match status" value="1"/>
</dbReference>
<proteinExistence type="predicted"/>
<reference evidence="1" key="1">
    <citation type="journal article" date="2014" name="Front. Microbiol.">
        <title>High frequency of phylogenetically diverse reductive dehalogenase-homologous genes in deep subseafloor sedimentary metagenomes.</title>
        <authorList>
            <person name="Kawai M."/>
            <person name="Futagami T."/>
            <person name="Toyoda A."/>
            <person name="Takaki Y."/>
            <person name="Nishi S."/>
            <person name="Hori S."/>
            <person name="Arai W."/>
            <person name="Tsubouchi T."/>
            <person name="Morono Y."/>
            <person name="Uchiyama I."/>
            <person name="Ito T."/>
            <person name="Fujiyama A."/>
            <person name="Inagaki F."/>
            <person name="Takami H."/>
        </authorList>
    </citation>
    <scope>NUCLEOTIDE SEQUENCE</scope>
    <source>
        <strain evidence="1">Expedition CK06-06</strain>
    </source>
</reference>
<accession>X1RLK5</accession>